<dbReference type="InterPro" id="IPR011528">
    <property type="entry name" value="NERD"/>
</dbReference>
<feature type="transmembrane region" description="Helical" evidence="1">
    <location>
        <begin position="234"/>
        <end position="254"/>
    </location>
</feature>
<feature type="transmembrane region" description="Helical" evidence="1">
    <location>
        <begin position="261"/>
        <end position="277"/>
    </location>
</feature>
<dbReference type="OrthoDB" id="569879at2"/>
<name>W4QI60_9BACI</name>
<dbReference type="Proteomes" id="UP000018895">
    <property type="component" value="Unassembled WGS sequence"/>
</dbReference>
<sequence length="278" mass="32367">MIVKPLRVPSILFQLDGLRRRLPPNHERQTMIREQWRRRVAGYKGERSLQYELSFLDPKRYDLFHDVRLAVGDSFVQFDLLIVCSRFIVVVEVKNIAGQLYFDPDFHQLIRTFEGEIETFPDPIVQNERQVSQLQRWLSSCRLPTIPILSLVVISSPHSQIQTKKGHESLSDYVIHKSFLPKWFNVTNESISNLHIQMDTFDNLLLFCYKSTILLFALFFPIGISLLLPYDTVLIVHHVITFLSYALVVNGFVLPVESFRNLLIFILSVIMFTSLAID</sequence>
<keyword evidence="1" id="KW-0812">Transmembrane</keyword>
<accession>W4QI60</accession>
<keyword evidence="1" id="KW-0472">Membrane</keyword>
<protein>
    <recommendedName>
        <fullName evidence="2">NERD domain-containing protein</fullName>
    </recommendedName>
</protein>
<dbReference type="STRING" id="1236971.JCM9152_2792"/>
<evidence type="ECO:0000313" key="3">
    <source>
        <dbReference type="EMBL" id="GAE31333.1"/>
    </source>
</evidence>
<proteinExistence type="predicted"/>
<dbReference type="Pfam" id="PF08378">
    <property type="entry name" value="NERD"/>
    <property type="match status" value="1"/>
</dbReference>
<comment type="caution">
    <text evidence="3">The sequence shown here is derived from an EMBL/GenBank/DDBJ whole genome shotgun (WGS) entry which is preliminary data.</text>
</comment>
<feature type="domain" description="NERD" evidence="2">
    <location>
        <begin position="41"/>
        <end position="157"/>
    </location>
</feature>
<evidence type="ECO:0000256" key="1">
    <source>
        <dbReference type="SAM" id="Phobius"/>
    </source>
</evidence>
<organism evidence="3 4">
    <name type="scientific">Halalkalibacter hemicellulosilyticusJCM 9152</name>
    <dbReference type="NCBI Taxonomy" id="1236971"/>
    <lineage>
        <taxon>Bacteria</taxon>
        <taxon>Bacillati</taxon>
        <taxon>Bacillota</taxon>
        <taxon>Bacilli</taxon>
        <taxon>Bacillales</taxon>
        <taxon>Bacillaceae</taxon>
        <taxon>Halalkalibacter</taxon>
    </lineage>
</organism>
<keyword evidence="1" id="KW-1133">Transmembrane helix</keyword>
<reference evidence="3" key="1">
    <citation type="journal article" date="2014" name="Genome Announc.">
        <title>Draft Genome Sequences of Three Alkaliphilic Bacillus Strains, Bacillus wakoensis JCM 9140T, Bacillus akibai JCM 9157T, and Bacillus hemicellulosilyticus JCM 9152T.</title>
        <authorList>
            <person name="Yuki M."/>
            <person name="Oshima K."/>
            <person name="Suda W."/>
            <person name="Oshida Y."/>
            <person name="Kitamura K."/>
            <person name="Iida T."/>
            <person name="Hattori M."/>
            <person name="Ohkuma M."/>
        </authorList>
    </citation>
    <scope>NUCLEOTIDE SEQUENCE [LARGE SCALE GENOMIC DNA]</scope>
    <source>
        <strain evidence="3">JCM 9152</strain>
    </source>
</reference>
<dbReference type="EMBL" id="BAUU01000018">
    <property type="protein sequence ID" value="GAE31333.1"/>
    <property type="molecule type" value="Genomic_DNA"/>
</dbReference>
<evidence type="ECO:0000313" key="4">
    <source>
        <dbReference type="Proteomes" id="UP000018895"/>
    </source>
</evidence>
<dbReference type="AlphaFoldDB" id="W4QI60"/>
<evidence type="ECO:0000259" key="2">
    <source>
        <dbReference type="PROSITE" id="PS50965"/>
    </source>
</evidence>
<dbReference type="PROSITE" id="PS50965">
    <property type="entry name" value="NERD"/>
    <property type="match status" value="1"/>
</dbReference>
<feature type="transmembrane region" description="Helical" evidence="1">
    <location>
        <begin position="204"/>
        <end position="228"/>
    </location>
</feature>
<keyword evidence="4" id="KW-1185">Reference proteome</keyword>
<gene>
    <name evidence="3" type="ORF">JCM9152_2792</name>
</gene>